<keyword evidence="3" id="KW-1185">Reference proteome</keyword>
<dbReference type="Proteomes" id="UP000000248">
    <property type="component" value="Chromosome"/>
</dbReference>
<organism evidence="2 3">
    <name type="scientific">Dichelobacter nodosus (strain VCS1703A)</name>
    <dbReference type="NCBI Taxonomy" id="246195"/>
    <lineage>
        <taxon>Bacteria</taxon>
        <taxon>Pseudomonadati</taxon>
        <taxon>Pseudomonadota</taxon>
        <taxon>Gammaproteobacteria</taxon>
        <taxon>Cardiobacteriales</taxon>
        <taxon>Cardiobacteriaceae</taxon>
        <taxon>Dichelobacter</taxon>
    </lineage>
</organism>
<dbReference type="RefSeq" id="WP_012030607.1">
    <property type="nucleotide sequence ID" value="NC_009446.1"/>
</dbReference>
<dbReference type="InterPro" id="IPR025272">
    <property type="entry name" value="SocA_Panacea"/>
</dbReference>
<dbReference type="EMBL" id="CP000513">
    <property type="protein sequence ID" value="ABQ14173.1"/>
    <property type="molecule type" value="Genomic_DNA"/>
</dbReference>
<dbReference type="eggNOG" id="COG3600">
    <property type="taxonomic scope" value="Bacteria"/>
</dbReference>
<gene>
    <name evidence="2" type="primary">gepA</name>
    <name evidence="2" type="ordered locus">DNO_0260</name>
</gene>
<evidence type="ECO:0000313" key="2">
    <source>
        <dbReference type="EMBL" id="ABQ14173.1"/>
    </source>
</evidence>
<dbReference type="STRING" id="246195.DNO_0260"/>
<dbReference type="Pfam" id="PF13274">
    <property type="entry name" value="SocA_Panacea"/>
    <property type="match status" value="1"/>
</dbReference>
<feature type="domain" description="Antitoxin SocA-like Panacea" evidence="1">
    <location>
        <begin position="31"/>
        <end position="126"/>
    </location>
</feature>
<protein>
    <recommendedName>
        <fullName evidence="1">Antitoxin SocA-like Panacea domain-containing protein</fullName>
    </recommendedName>
</protein>
<accession>A5EWB5</accession>
<dbReference type="HOGENOM" id="CLU_110683_1_1_6"/>
<sequence>MTYQVYKAIDVADALVRLALADKKPLTNLKVQKLTYLVYGCWLGFTNFQMFQDRVEAWKYGPVIPVLYNQLARYGANFIQEPILEKNPIPKDSEEYQLIHDIYNEFKDLKAWQLVYLTHQKGSPWHQTHTPETKGSIISPDLVRDYYKNLLSDPHD</sequence>
<evidence type="ECO:0000259" key="1">
    <source>
        <dbReference type="Pfam" id="PF13274"/>
    </source>
</evidence>
<evidence type="ECO:0000313" key="3">
    <source>
        <dbReference type="Proteomes" id="UP000000248"/>
    </source>
</evidence>
<dbReference type="AlphaFoldDB" id="A5EWB5"/>
<reference evidence="2 3" key="1">
    <citation type="journal article" date="2007" name="Nat. Biotechnol.">
        <title>Genome sequence and identification of candidate vaccine antigens from the animal pathogen Dichelobacter nodosus.</title>
        <authorList>
            <person name="Myers G.S."/>
            <person name="Parker D."/>
            <person name="Al-Hasani K."/>
            <person name="Kennan R.M."/>
            <person name="Seemann T."/>
            <person name="Ren Q."/>
            <person name="Badger J.H."/>
            <person name="Selengut J.D."/>
            <person name="Deboy R.T."/>
            <person name="Tettelin H."/>
            <person name="Boyce J.D."/>
            <person name="McCarl V.P."/>
            <person name="Han X."/>
            <person name="Nelson W.C."/>
            <person name="Madupu R."/>
            <person name="Mohamoud Y."/>
            <person name="Holley T."/>
            <person name="Fedorova N."/>
            <person name="Khouri H."/>
            <person name="Bottomley S.P."/>
            <person name="Whittington R.J."/>
            <person name="Adler B."/>
            <person name="Songer J.G."/>
            <person name="Rood J.I."/>
            <person name="Paulsen I.T."/>
        </authorList>
    </citation>
    <scope>NUCLEOTIDE SEQUENCE [LARGE SCALE GENOMIC DNA]</scope>
    <source>
        <strain evidence="2 3">VCS1703A</strain>
    </source>
</reference>
<name>A5EWB5_DICNV</name>
<proteinExistence type="predicted"/>
<dbReference type="KEGG" id="dno:DNO_0260"/>